<protein>
    <recommendedName>
        <fullName evidence="9">Chaperone protein DnaJ</fullName>
    </recommendedName>
</protein>
<dbReference type="HAMAP" id="MF_01152">
    <property type="entry name" value="DnaJ"/>
    <property type="match status" value="1"/>
</dbReference>
<feature type="binding site" evidence="9">
    <location>
        <position position="211"/>
    </location>
    <ligand>
        <name>Zn(2+)</name>
        <dbReference type="ChEBI" id="CHEBI:29105"/>
        <label>1</label>
    </ligand>
</feature>
<feature type="zinc finger region" description="CR-type" evidence="10">
    <location>
        <begin position="145"/>
        <end position="223"/>
    </location>
</feature>
<evidence type="ECO:0000256" key="2">
    <source>
        <dbReference type="ARBA" id="ARBA00022705"/>
    </source>
</evidence>
<comment type="similarity">
    <text evidence="9">Belongs to the DnaJ family.</text>
</comment>
<dbReference type="PRINTS" id="PR00625">
    <property type="entry name" value="JDOMAIN"/>
</dbReference>
<evidence type="ECO:0000259" key="12">
    <source>
        <dbReference type="PROSITE" id="PS51188"/>
    </source>
</evidence>
<dbReference type="CDD" id="cd10747">
    <property type="entry name" value="DnaJ_C"/>
    <property type="match status" value="1"/>
</dbReference>
<dbReference type="Gene3D" id="2.10.230.10">
    <property type="entry name" value="Heat shock protein DnaJ, cysteine-rich domain"/>
    <property type="match status" value="1"/>
</dbReference>
<evidence type="ECO:0000259" key="11">
    <source>
        <dbReference type="PROSITE" id="PS50076"/>
    </source>
</evidence>
<evidence type="ECO:0000256" key="4">
    <source>
        <dbReference type="ARBA" id="ARBA00022737"/>
    </source>
</evidence>
<organism evidence="13 14">
    <name type="scientific">Simkania negevensis</name>
    <dbReference type="NCBI Taxonomy" id="83561"/>
    <lineage>
        <taxon>Bacteria</taxon>
        <taxon>Pseudomonadati</taxon>
        <taxon>Chlamydiota</taxon>
        <taxon>Chlamydiia</taxon>
        <taxon>Parachlamydiales</taxon>
        <taxon>Simkaniaceae</taxon>
        <taxon>Simkania</taxon>
    </lineage>
</organism>
<dbReference type="Gene3D" id="1.10.287.110">
    <property type="entry name" value="DnaJ domain"/>
    <property type="match status" value="1"/>
</dbReference>
<dbReference type="InterPro" id="IPR008971">
    <property type="entry name" value="HSP40/DnaJ_pept-bd"/>
</dbReference>
<evidence type="ECO:0000256" key="6">
    <source>
        <dbReference type="ARBA" id="ARBA00022833"/>
    </source>
</evidence>
<dbReference type="NCBIfam" id="TIGR02349">
    <property type="entry name" value="DnaJ_bact"/>
    <property type="match status" value="1"/>
</dbReference>
<dbReference type="NCBIfam" id="NF008035">
    <property type="entry name" value="PRK10767.1"/>
    <property type="match status" value="1"/>
</dbReference>
<name>A0ABS3AR55_9BACT</name>
<keyword evidence="8 9" id="KW-0143">Chaperone</keyword>
<keyword evidence="1 9" id="KW-0963">Cytoplasm</keyword>
<dbReference type="PANTHER" id="PTHR43096">
    <property type="entry name" value="DNAJ HOMOLOG 1, MITOCHONDRIAL-RELATED"/>
    <property type="match status" value="1"/>
</dbReference>
<comment type="cofactor">
    <cofactor evidence="9">
        <name>Zn(2+)</name>
        <dbReference type="ChEBI" id="CHEBI:29105"/>
    </cofactor>
    <text evidence="9">Binds 2 Zn(2+) ions per monomer.</text>
</comment>
<evidence type="ECO:0000256" key="8">
    <source>
        <dbReference type="ARBA" id="ARBA00023186"/>
    </source>
</evidence>
<evidence type="ECO:0000313" key="13">
    <source>
        <dbReference type="EMBL" id="MBN4066800.1"/>
    </source>
</evidence>
<dbReference type="CDD" id="cd06257">
    <property type="entry name" value="DnaJ"/>
    <property type="match status" value="1"/>
</dbReference>
<dbReference type="InterPro" id="IPR012724">
    <property type="entry name" value="DnaJ"/>
</dbReference>
<keyword evidence="6 9" id="KW-0862">Zinc</keyword>
<keyword evidence="4 9" id="KW-0677">Repeat</keyword>
<keyword evidence="3 9" id="KW-0479">Metal-binding</keyword>
<dbReference type="PROSITE" id="PS51188">
    <property type="entry name" value="ZF_CR"/>
    <property type="match status" value="1"/>
</dbReference>
<dbReference type="SMART" id="SM00271">
    <property type="entry name" value="DnaJ"/>
    <property type="match status" value="1"/>
</dbReference>
<comment type="subunit">
    <text evidence="9">Homodimer.</text>
</comment>
<feature type="binding site" evidence="9">
    <location>
        <position position="161"/>
    </location>
    <ligand>
        <name>Zn(2+)</name>
        <dbReference type="ChEBI" id="CHEBI:29105"/>
        <label>1</label>
    </ligand>
</feature>
<evidence type="ECO:0000256" key="1">
    <source>
        <dbReference type="ARBA" id="ARBA00022490"/>
    </source>
</evidence>
<dbReference type="PROSITE" id="PS50076">
    <property type="entry name" value="DNAJ_2"/>
    <property type="match status" value="1"/>
</dbReference>
<dbReference type="EMBL" id="JAFITR010000025">
    <property type="protein sequence ID" value="MBN4066800.1"/>
    <property type="molecule type" value="Genomic_DNA"/>
</dbReference>
<reference evidence="13 14" key="1">
    <citation type="submission" date="2021-02" db="EMBL/GenBank/DDBJ databases">
        <title>Activity-based single-cell genomes from oceanic crustal fluid captures similar information to metagenomic and metatranscriptomic surveys with orders of magnitude less sampling.</title>
        <authorList>
            <person name="D'Angelo T.S."/>
            <person name="Orcutt B.N."/>
        </authorList>
    </citation>
    <scope>NUCLEOTIDE SEQUENCE [LARGE SCALE GENOMIC DNA]</scope>
    <source>
        <strain evidence="13">AH-315-G07</strain>
    </source>
</reference>
<dbReference type="PROSITE" id="PS00636">
    <property type="entry name" value="DNAJ_1"/>
    <property type="match status" value="1"/>
</dbReference>
<comment type="domain">
    <text evidence="9">The J domain is necessary and sufficient to stimulate DnaK ATPase activity. Zinc center 1 plays an important role in the autonomous, DnaK-independent chaperone activity of DnaJ. Zinc center 2 is essential for interaction with DnaK and for DnaJ activity.</text>
</comment>
<evidence type="ECO:0000256" key="5">
    <source>
        <dbReference type="ARBA" id="ARBA00022771"/>
    </source>
</evidence>
<evidence type="ECO:0000313" key="14">
    <source>
        <dbReference type="Proteomes" id="UP000722121"/>
    </source>
</evidence>
<dbReference type="SUPFAM" id="SSF46565">
    <property type="entry name" value="Chaperone J-domain"/>
    <property type="match status" value="1"/>
</dbReference>
<dbReference type="InterPro" id="IPR018253">
    <property type="entry name" value="DnaJ_domain_CS"/>
</dbReference>
<dbReference type="Gene3D" id="2.60.260.20">
    <property type="entry name" value="Urease metallochaperone UreE, N-terminal domain"/>
    <property type="match status" value="2"/>
</dbReference>
<feature type="domain" description="J" evidence="11">
    <location>
        <begin position="3"/>
        <end position="68"/>
    </location>
</feature>
<comment type="caution">
    <text evidence="13">The sequence shown here is derived from an EMBL/GenBank/DDBJ whole genome shotgun (WGS) entry which is preliminary data.</text>
</comment>
<dbReference type="Proteomes" id="UP000722121">
    <property type="component" value="Unassembled WGS sequence"/>
</dbReference>
<keyword evidence="7 9" id="KW-0346">Stress response</keyword>
<feature type="binding site" evidence="9">
    <location>
        <position position="200"/>
    </location>
    <ligand>
        <name>Zn(2+)</name>
        <dbReference type="ChEBI" id="CHEBI:29105"/>
        <label>2</label>
    </ligand>
</feature>
<feature type="binding site" evidence="9">
    <location>
        <position position="197"/>
    </location>
    <ligand>
        <name>Zn(2+)</name>
        <dbReference type="ChEBI" id="CHEBI:29105"/>
        <label>2</label>
    </ligand>
</feature>
<evidence type="ECO:0000256" key="7">
    <source>
        <dbReference type="ARBA" id="ARBA00023016"/>
    </source>
</evidence>
<comment type="caution">
    <text evidence="9">Lacks conserved residue(s) required for the propagation of feature annotation.</text>
</comment>
<feature type="binding site" evidence="9">
    <location>
        <position position="214"/>
    </location>
    <ligand>
        <name>Zn(2+)</name>
        <dbReference type="ChEBI" id="CHEBI:29105"/>
        <label>1</label>
    </ligand>
</feature>
<evidence type="ECO:0000256" key="9">
    <source>
        <dbReference type="HAMAP-Rule" id="MF_01152"/>
    </source>
</evidence>
<gene>
    <name evidence="9 13" type="primary">dnaJ</name>
    <name evidence="13" type="ORF">JYU14_01810</name>
</gene>
<dbReference type="InterPro" id="IPR001305">
    <property type="entry name" value="HSP_DnaJ_Cys-rich_dom"/>
</dbReference>
<dbReference type="SUPFAM" id="SSF57938">
    <property type="entry name" value="DnaJ/Hsp40 cysteine-rich domain"/>
    <property type="match status" value="1"/>
</dbReference>
<accession>A0ABS3AR55</accession>
<feature type="domain" description="CR-type" evidence="12">
    <location>
        <begin position="145"/>
        <end position="223"/>
    </location>
</feature>
<keyword evidence="2 9" id="KW-0235">DNA replication</keyword>
<dbReference type="CDD" id="cd10719">
    <property type="entry name" value="DnaJ_zf"/>
    <property type="match status" value="1"/>
</dbReference>
<keyword evidence="14" id="KW-1185">Reference proteome</keyword>
<dbReference type="InterPro" id="IPR002939">
    <property type="entry name" value="DnaJ_C"/>
</dbReference>
<dbReference type="Pfam" id="PF00684">
    <property type="entry name" value="DnaJ_CXXCXGXG"/>
    <property type="match status" value="1"/>
</dbReference>
<comment type="subcellular location">
    <subcellularLocation>
        <location evidence="9">Cytoplasm</location>
    </subcellularLocation>
</comment>
<keyword evidence="5 9" id="KW-0863">Zinc-finger</keyword>
<proteinExistence type="inferred from homology"/>
<sequence length="386" mass="41669">MSDYYDTLGVSRDATSDEVKKAYRKQAVKYHPDKNPGDAEAEQKFKEISEAYEVLSDQQKREMYDRYGKEGVGAGAGFPGGAGGGFSSMEEALRTFMGAFGGGGDSLFDSFFGGGMQGGGRDHLARKGVSKKVALTVSFTEAAKGIEKELAVTNWVACGGCGGRGTKSSDGVKTCTRCRGSGQVVQSHGFFSMAMACSDCQGEGKVITDPCSECRGQQKVKKKQNVTVRIPAGIDSDMRLKLTGYGDAGEGGGPSGDLYVFVTVKPHDLFKREGDHLILDLPIGFAEAALGCKKEIPTLSGSCRVSIAEGIQHGKVLRVRNEGLPNVHGRGRGDLLVHVIIETPTKLNERQKELMKEFGDLEQQHNQPKKRSFLEKIRSFFKELSV</sequence>
<dbReference type="Pfam" id="PF01556">
    <property type="entry name" value="DnaJ_C"/>
    <property type="match status" value="1"/>
</dbReference>
<dbReference type="NCBIfam" id="NF010877">
    <property type="entry name" value="PRK14284.1"/>
    <property type="match status" value="1"/>
</dbReference>
<evidence type="ECO:0000256" key="3">
    <source>
        <dbReference type="ARBA" id="ARBA00022723"/>
    </source>
</evidence>
<dbReference type="InterPro" id="IPR001623">
    <property type="entry name" value="DnaJ_domain"/>
</dbReference>
<dbReference type="InterPro" id="IPR036869">
    <property type="entry name" value="J_dom_sf"/>
</dbReference>
<comment type="function">
    <text evidence="9">Participates actively in the response to hyperosmotic and heat shock by preventing the aggregation of stress-denatured proteins and by disaggregating proteins, also in an autonomous, DnaK-independent fashion. Unfolded proteins bind initially to DnaJ; upon interaction with the DnaJ-bound protein, DnaK hydrolyzes its bound ATP, resulting in the formation of a stable complex. GrpE releases ADP from DnaK; ATP binding to DnaK triggers the release of the substrate protein, thus completing the reaction cycle. Several rounds of ATP-dependent interactions between DnaJ, DnaK and GrpE are required for fully efficient folding. Also involved, together with DnaK and GrpE, in the DNA replication of plasmids through activation of initiation proteins.</text>
</comment>
<evidence type="ECO:0000256" key="10">
    <source>
        <dbReference type="PROSITE-ProRule" id="PRU00546"/>
    </source>
</evidence>
<feature type="binding site" evidence="9">
    <location>
        <position position="175"/>
    </location>
    <ligand>
        <name>Zn(2+)</name>
        <dbReference type="ChEBI" id="CHEBI:29105"/>
        <label>2</label>
    </ligand>
</feature>
<feature type="binding site" evidence="9">
    <location>
        <position position="178"/>
    </location>
    <ligand>
        <name>Zn(2+)</name>
        <dbReference type="ChEBI" id="CHEBI:29105"/>
        <label>2</label>
    </ligand>
</feature>
<dbReference type="InterPro" id="IPR036410">
    <property type="entry name" value="HSP_DnaJ_Cys-rich_dom_sf"/>
</dbReference>
<feature type="binding site" evidence="9">
    <location>
        <position position="158"/>
    </location>
    <ligand>
        <name>Zn(2+)</name>
        <dbReference type="ChEBI" id="CHEBI:29105"/>
        <label>1</label>
    </ligand>
</feature>
<dbReference type="SUPFAM" id="SSF49493">
    <property type="entry name" value="HSP40/DnaJ peptide-binding domain"/>
    <property type="match status" value="2"/>
</dbReference>
<dbReference type="PANTHER" id="PTHR43096:SF48">
    <property type="entry name" value="CHAPERONE PROTEIN DNAJ"/>
    <property type="match status" value="1"/>
</dbReference>
<dbReference type="Pfam" id="PF00226">
    <property type="entry name" value="DnaJ"/>
    <property type="match status" value="1"/>
</dbReference>